<comment type="catalytic activity">
    <reaction evidence="5 6">
        <text>L-glutamyl-tRNA(Gln) + L-glutamine + ATP + H2O = L-glutaminyl-tRNA(Gln) + L-glutamate + ADP + phosphate + H(+)</text>
        <dbReference type="Rhea" id="RHEA:17521"/>
        <dbReference type="Rhea" id="RHEA-COMP:9681"/>
        <dbReference type="Rhea" id="RHEA-COMP:9684"/>
        <dbReference type="ChEBI" id="CHEBI:15377"/>
        <dbReference type="ChEBI" id="CHEBI:15378"/>
        <dbReference type="ChEBI" id="CHEBI:29985"/>
        <dbReference type="ChEBI" id="CHEBI:30616"/>
        <dbReference type="ChEBI" id="CHEBI:43474"/>
        <dbReference type="ChEBI" id="CHEBI:58359"/>
        <dbReference type="ChEBI" id="CHEBI:78520"/>
        <dbReference type="ChEBI" id="CHEBI:78521"/>
        <dbReference type="ChEBI" id="CHEBI:456216"/>
    </reaction>
</comment>
<dbReference type="EC" id="6.3.5.-" evidence="6"/>
<evidence type="ECO:0000256" key="6">
    <source>
        <dbReference type="HAMAP-Rule" id="MF_00588"/>
    </source>
</evidence>
<dbReference type="SMART" id="SM00845">
    <property type="entry name" value="GatB_Yqey"/>
    <property type="match status" value="1"/>
</dbReference>
<dbReference type="InterPro" id="IPR017959">
    <property type="entry name" value="Asn/Gln-tRNA_amidoTrfase_suB/E"/>
</dbReference>
<dbReference type="AlphaFoldDB" id="A0A830FKL4"/>
<dbReference type="InterPro" id="IPR006075">
    <property type="entry name" value="Asn/Gln-tRNA_Trfase_suB/E_cat"/>
</dbReference>
<dbReference type="NCBIfam" id="TIGR00134">
    <property type="entry name" value="gatE_arch"/>
    <property type="match status" value="1"/>
</dbReference>
<evidence type="ECO:0000256" key="4">
    <source>
        <dbReference type="ARBA" id="ARBA00022917"/>
    </source>
</evidence>
<dbReference type="GO" id="GO:0004812">
    <property type="term" value="F:aminoacyl-tRNA ligase activity"/>
    <property type="evidence" value="ECO:0007669"/>
    <property type="project" value="InterPro"/>
</dbReference>
<dbReference type="InterPro" id="IPR014746">
    <property type="entry name" value="Gln_synth/guanido_kin_cat_dom"/>
</dbReference>
<dbReference type="NCBIfam" id="NF003107">
    <property type="entry name" value="PRK04028.1"/>
    <property type="match status" value="1"/>
</dbReference>
<dbReference type="Pfam" id="PF02637">
    <property type="entry name" value="GatB_Yqey"/>
    <property type="match status" value="1"/>
</dbReference>
<protein>
    <recommendedName>
        <fullName evidence="6">Glutamyl-tRNA(Gln) amidotransferase subunit E</fullName>
        <shortName evidence="6">Glu-ADT subunit E</shortName>
        <ecNumber evidence="6">6.3.5.-</ecNumber>
    </recommendedName>
</protein>
<dbReference type="InterPro" id="IPR004115">
    <property type="entry name" value="GAD-like_sf"/>
</dbReference>
<reference evidence="8" key="1">
    <citation type="journal article" date="2014" name="Int. J. Syst. Evol. Microbiol.">
        <title>Complete genome sequence of Corynebacterium casei LMG S-19264T (=DSM 44701T), isolated from a smear-ripened cheese.</title>
        <authorList>
            <consortium name="US DOE Joint Genome Institute (JGI-PGF)"/>
            <person name="Walter F."/>
            <person name="Albersmeier A."/>
            <person name="Kalinowski J."/>
            <person name="Ruckert C."/>
        </authorList>
    </citation>
    <scope>NUCLEOTIDE SEQUENCE</scope>
    <source>
        <strain evidence="8">JCM 19596</strain>
    </source>
</reference>
<keyword evidence="4 6" id="KW-0648">Protein biosynthesis</keyword>
<evidence type="ECO:0000256" key="1">
    <source>
        <dbReference type="ARBA" id="ARBA00022598"/>
    </source>
</evidence>
<dbReference type="Gene3D" id="3.30.1360.30">
    <property type="entry name" value="GAD-like domain"/>
    <property type="match status" value="1"/>
</dbReference>
<dbReference type="Proteomes" id="UP000607197">
    <property type="component" value="Unassembled WGS sequence"/>
</dbReference>
<dbReference type="Pfam" id="PF02934">
    <property type="entry name" value="GatB_N"/>
    <property type="match status" value="1"/>
</dbReference>
<dbReference type="GO" id="GO:0050567">
    <property type="term" value="F:glutaminyl-tRNA synthase (glutamine-hydrolyzing) activity"/>
    <property type="evidence" value="ECO:0007669"/>
    <property type="project" value="UniProtKB-UniRule"/>
</dbReference>
<evidence type="ECO:0000313" key="9">
    <source>
        <dbReference type="Proteomes" id="UP000607197"/>
    </source>
</evidence>
<dbReference type="FunFam" id="1.10.10.410:FF:000003">
    <property type="entry name" value="Glutamyl-tRNA(Gln) amidotransferase subunit E"/>
    <property type="match status" value="1"/>
</dbReference>
<name>A0A830FKL4_9EURY</name>
<keyword evidence="3 6" id="KW-0067">ATP-binding</keyword>
<evidence type="ECO:0000259" key="7">
    <source>
        <dbReference type="SMART" id="SM00845"/>
    </source>
</evidence>
<accession>A0A830FKL4</accession>
<proteinExistence type="inferred from homology"/>
<evidence type="ECO:0000256" key="2">
    <source>
        <dbReference type="ARBA" id="ARBA00022741"/>
    </source>
</evidence>
<dbReference type="GO" id="GO:0006412">
    <property type="term" value="P:translation"/>
    <property type="evidence" value="ECO:0007669"/>
    <property type="project" value="UniProtKB-UniRule"/>
</dbReference>
<dbReference type="SUPFAM" id="SSF89095">
    <property type="entry name" value="GatB/YqeY motif"/>
    <property type="match status" value="1"/>
</dbReference>
<organism evidence="8 9">
    <name type="scientific">Halocalculus aciditolerans</name>
    <dbReference type="NCBI Taxonomy" id="1383812"/>
    <lineage>
        <taxon>Archaea</taxon>
        <taxon>Methanobacteriati</taxon>
        <taxon>Methanobacteriota</taxon>
        <taxon>Stenosarchaea group</taxon>
        <taxon>Halobacteria</taxon>
        <taxon>Halobacteriales</taxon>
        <taxon>Halobacteriaceae</taxon>
        <taxon>Halocalculus</taxon>
    </lineage>
</organism>
<evidence type="ECO:0000256" key="3">
    <source>
        <dbReference type="ARBA" id="ARBA00022840"/>
    </source>
</evidence>
<gene>
    <name evidence="6" type="primary">gatE</name>
    <name evidence="8" type="ORF">GCM10009039_12330</name>
</gene>
<dbReference type="PANTHER" id="PTHR11659:SF2">
    <property type="entry name" value="GLUTAMYL-TRNA(GLN) AMIDOTRANSFERASE SUBUNIT E"/>
    <property type="match status" value="1"/>
</dbReference>
<dbReference type="GO" id="GO:0005524">
    <property type="term" value="F:ATP binding"/>
    <property type="evidence" value="ECO:0007669"/>
    <property type="project" value="UniProtKB-KW"/>
</dbReference>
<evidence type="ECO:0000256" key="5">
    <source>
        <dbReference type="ARBA" id="ARBA00047913"/>
    </source>
</evidence>
<comment type="subunit">
    <text evidence="6">Heterodimer of GatD and GatE.</text>
</comment>
<dbReference type="GO" id="GO:0016740">
    <property type="term" value="F:transferase activity"/>
    <property type="evidence" value="ECO:0007669"/>
    <property type="project" value="UniProtKB-KW"/>
</dbReference>
<comment type="similarity">
    <text evidence="6">Belongs to the GatB/GatE family. GatE subfamily.</text>
</comment>
<dbReference type="InterPro" id="IPR023168">
    <property type="entry name" value="GatB_Yqey_C_2"/>
</dbReference>
<comment type="caution">
    <text evidence="8">The sequence shown here is derived from an EMBL/GenBank/DDBJ whole genome shotgun (WGS) entry which is preliminary data.</text>
</comment>
<keyword evidence="8" id="KW-0808">Transferase</keyword>
<feature type="domain" description="Asn/Gln amidotransferase" evidence="7">
    <location>
        <begin position="479"/>
        <end position="620"/>
    </location>
</feature>
<dbReference type="Pfam" id="PF02938">
    <property type="entry name" value="GAD"/>
    <property type="match status" value="1"/>
</dbReference>
<keyword evidence="1 6" id="KW-0436">Ligase</keyword>
<dbReference type="GO" id="GO:0005737">
    <property type="term" value="C:cytoplasm"/>
    <property type="evidence" value="ECO:0007669"/>
    <property type="project" value="InterPro"/>
</dbReference>
<dbReference type="Gene3D" id="1.10.10.410">
    <property type="match status" value="1"/>
</dbReference>
<dbReference type="InterPro" id="IPR018027">
    <property type="entry name" value="Asn/Gln_amidotransferase"/>
</dbReference>
<dbReference type="OrthoDB" id="7316at2157"/>
<comment type="function">
    <text evidence="6">Allows the formation of correctly charged Gln-tRNA(Gln) through the transamidation of misacylated Glu-tRNA(Gln) in organisms which lack glutaminyl-tRNA synthetase. The reaction takes place in the presence of glutamine and ATP through an activated gamma-phospho-Glu-tRNA(Gln). The GatDE system is specific for glutamate and does not act on aspartate.</text>
</comment>
<dbReference type="InterPro" id="IPR042114">
    <property type="entry name" value="GatB_C_1"/>
</dbReference>
<dbReference type="RefSeq" id="WP_188976900.1">
    <property type="nucleotide sequence ID" value="NZ_BMPG01000001.1"/>
</dbReference>
<dbReference type="EMBL" id="BMPG01000001">
    <property type="protein sequence ID" value="GGL55662.1"/>
    <property type="molecule type" value="Genomic_DNA"/>
</dbReference>
<reference evidence="8" key="2">
    <citation type="submission" date="2020-09" db="EMBL/GenBank/DDBJ databases">
        <authorList>
            <person name="Sun Q."/>
            <person name="Ohkuma M."/>
        </authorList>
    </citation>
    <scope>NUCLEOTIDE SEQUENCE</scope>
    <source>
        <strain evidence="8">JCM 19596</strain>
    </source>
</reference>
<dbReference type="InterPro" id="IPR017958">
    <property type="entry name" value="Gln-tRNA_amidoTrfase_suB_CS"/>
</dbReference>
<dbReference type="InterPro" id="IPR004414">
    <property type="entry name" value="GatE"/>
</dbReference>
<dbReference type="SUPFAM" id="SSF55261">
    <property type="entry name" value="GAD domain-like"/>
    <property type="match status" value="1"/>
</dbReference>
<dbReference type="HAMAP" id="MF_00588">
    <property type="entry name" value="GatE"/>
    <property type="match status" value="1"/>
</dbReference>
<dbReference type="PANTHER" id="PTHR11659">
    <property type="entry name" value="GLUTAMYL-TRNA GLN AMIDOTRANSFERASE SUBUNIT B MITOCHONDRIAL AND PROKARYOTIC PET112-RELATED"/>
    <property type="match status" value="1"/>
</dbReference>
<dbReference type="SUPFAM" id="SSF55931">
    <property type="entry name" value="Glutamine synthetase/guanido kinase"/>
    <property type="match status" value="1"/>
</dbReference>
<dbReference type="InterPro" id="IPR029351">
    <property type="entry name" value="GAD_dom"/>
</dbReference>
<keyword evidence="9" id="KW-1185">Reference proteome</keyword>
<sequence length="624" mass="67884">MTEDELDYEELGLVAGLEIHQQLDTASKLFCNCPTDLREPEEAERSFTRYLHPTKSELGEIDEAALEESQVEREFEYLAYDSTCLVEEDDEPPHELDGEALDVALEVAQLLDMDAVDQAHVMRKVVIDGSNTSGFQRSALVAQGGEVETSEGPVGVEDMMLEEESAQRVEETEAGAKFSLDRLGIPLVEIGTEPDIRSPEQAREAAETIGMLLRSTGQVKRGLGTIRQDVNVSIAEGARVEVKGVQSLDDIEDLVRFEVQRQKRLLDIREELRERDAAVGDVENVTDVFEGTESSVVRSALDADGRVYAVPLPGFDGLVGRELQPDRRLGTEFSDHAKRHGAGGLFHTDELPAYGVTEDEVADLKEAVGAGDDDAVLMVAAEVGVAKPAVEAAADRARTALEGVPEETRGATPEATTEYLRPLPGAARMYPETDVFPVEPDPSEVDVPELLTEKVERYTEEYGLNEDVAEQVAFGRRWRLFEDAVESGVDANLAARTLESTVTSLRRDGVPVEHLGREHFEGVFDLVLADELTQEGVPELLAALAESPGKGPAELADELGLGSAGEDEVREAIAEVVERNAEQVEEEGMGAFSGLMGECMGALRGKADGELVSAVLREEIQKRS</sequence>
<dbReference type="GO" id="GO:0070681">
    <property type="term" value="P:glutaminyl-tRNAGln biosynthesis via transamidation"/>
    <property type="evidence" value="ECO:0007669"/>
    <property type="project" value="TreeGrafter"/>
</dbReference>
<dbReference type="PROSITE" id="PS01234">
    <property type="entry name" value="GATB"/>
    <property type="match status" value="1"/>
</dbReference>
<keyword evidence="2 6" id="KW-0547">Nucleotide-binding</keyword>
<dbReference type="InterPro" id="IPR003789">
    <property type="entry name" value="Asn/Gln_tRNA_amidoTrase-B-like"/>
</dbReference>
<evidence type="ECO:0000313" key="8">
    <source>
        <dbReference type="EMBL" id="GGL55662.1"/>
    </source>
</evidence>
<dbReference type="Gene3D" id="1.10.150.380">
    <property type="entry name" value="GatB domain, N-terminal subdomain"/>
    <property type="match status" value="1"/>
</dbReference>